<reference evidence="1" key="1">
    <citation type="submission" date="2021-02" db="EMBL/GenBank/DDBJ databases">
        <authorList>
            <consortium name="DOE Joint Genome Institute"/>
            <person name="Ahrendt S."/>
            <person name="Looney B.P."/>
            <person name="Miyauchi S."/>
            <person name="Morin E."/>
            <person name="Drula E."/>
            <person name="Courty P.E."/>
            <person name="Chicoki N."/>
            <person name="Fauchery L."/>
            <person name="Kohler A."/>
            <person name="Kuo A."/>
            <person name="Labutti K."/>
            <person name="Pangilinan J."/>
            <person name="Lipzen A."/>
            <person name="Riley R."/>
            <person name="Andreopoulos W."/>
            <person name="He G."/>
            <person name="Johnson J."/>
            <person name="Barry K.W."/>
            <person name="Grigoriev I.V."/>
            <person name="Nagy L."/>
            <person name="Hibbett D."/>
            <person name="Henrissat B."/>
            <person name="Matheny P.B."/>
            <person name="Labbe J."/>
            <person name="Martin F."/>
        </authorList>
    </citation>
    <scope>NUCLEOTIDE SEQUENCE</scope>
    <source>
        <strain evidence="1">FP105234-sp</strain>
    </source>
</reference>
<gene>
    <name evidence="1" type="ORF">FA95DRAFT_1601866</name>
</gene>
<protein>
    <submittedName>
        <fullName evidence="1">Uncharacterized protein</fullName>
    </submittedName>
</protein>
<dbReference type="EMBL" id="MU275845">
    <property type="protein sequence ID" value="KAI0052507.1"/>
    <property type="molecule type" value="Genomic_DNA"/>
</dbReference>
<sequence length="229" mass="26000">MTLLFRDMRNYTHIAIVLMAATVLGISAYLASVFLPRYHHDYTIMSLIPPSWTIFILIIMHINGTPRGEVFFLFITDILWLTLAAWTSDMIGPTQCDALAGQRTPTMKGTISSRSYCDLIKVIEAFSWAAFIILLFCFFITIHLANRGVVFGRPEIWREDINELPWFEQAPGFPGAYEPYDRYTRHPHGMPASESYGSNVVQQMPGHNIVIQPGSRGQPRVQQVPSNYA</sequence>
<accession>A0ACB8S8J8</accession>
<organism evidence="1 2">
    <name type="scientific">Auriscalpium vulgare</name>
    <dbReference type="NCBI Taxonomy" id="40419"/>
    <lineage>
        <taxon>Eukaryota</taxon>
        <taxon>Fungi</taxon>
        <taxon>Dikarya</taxon>
        <taxon>Basidiomycota</taxon>
        <taxon>Agaricomycotina</taxon>
        <taxon>Agaricomycetes</taxon>
        <taxon>Russulales</taxon>
        <taxon>Auriscalpiaceae</taxon>
        <taxon>Auriscalpium</taxon>
    </lineage>
</organism>
<evidence type="ECO:0000313" key="2">
    <source>
        <dbReference type="Proteomes" id="UP000814033"/>
    </source>
</evidence>
<comment type="caution">
    <text evidence="1">The sequence shown here is derived from an EMBL/GenBank/DDBJ whole genome shotgun (WGS) entry which is preliminary data.</text>
</comment>
<proteinExistence type="predicted"/>
<name>A0ACB8S8J8_9AGAM</name>
<reference evidence="1" key="2">
    <citation type="journal article" date="2022" name="New Phytol.">
        <title>Evolutionary transition to the ectomycorrhizal habit in the genomes of a hyperdiverse lineage of mushroom-forming fungi.</title>
        <authorList>
            <person name="Looney B."/>
            <person name="Miyauchi S."/>
            <person name="Morin E."/>
            <person name="Drula E."/>
            <person name="Courty P.E."/>
            <person name="Kohler A."/>
            <person name="Kuo A."/>
            <person name="LaButti K."/>
            <person name="Pangilinan J."/>
            <person name="Lipzen A."/>
            <person name="Riley R."/>
            <person name="Andreopoulos W."/>
            <person name="He G."/>
            <person name="Johnson J."/>
            <person name="Nolan M."/>
            <person name="Tritt A."/>
            <person name="Barry K.W."/>
            <person name="Grigoriev I.V."/>
            <person name="Nagy L.G."/>
            <person name="Hibbett D."/>
            <person name="Henrissat B."/>
            <person name="Matheny P.B."/>
            <person name="Labbe J."/>
            <person name="Martin F.M."/>
        </authorList>
    </citation>
    <scope>NUCLEOTIDE SEQUENCE</scope>
    <source>
        <strain evidence="1">FP105234-sp</strain>
    </source>
</reference>
<dbReference type="Proteomes" id="UP000814033">
    <property type="component" value="Unassembled WGS sequence"/>
</dbReference>
<keyword evidence="2" id="KW-1185">Reference proteome</keyword>
<evidence type="ECO:0000313" key="1">
    <source>
        <dbReference type="EMBL" id="KAI0052507.1"/>
    </source>
</evidence>